<accession>A0A5M3MH44</accession>
<evidence type="ECO:0000313" key="4">
    <source>
        <dbReference type="Proteomes" id="UP000053558"/>
    </source>
</evidence>
<organism evidence="3 4">
    <name type="scientific">Coniophora puteana (strain RWD-64-598)</name>
    <name type="common">Brown rot fungus</name>
    <dbReference type="NCBI Taxonomy" id="741705"/>
    <lineage>
        <taxon>Eukaryota</taxon>
        <taxon>Fungi</taxon>
        <taxon>Dikarya</taxon>
        <taxon>Basidiomycota</taxon>
        <taxon>Agaricomycotina</taxon>
        <taxon>Agaricomycetes</taxon>
        <taxon>Agaricomycetidae</taxon>
        <taxon>Boletales</taxon>
        <taxon>Coniophorineae</taxon>
        <taxon>Coniophoraceae</taxon>
        <taxon>Coniophora</taxon>
    </lineage>
</organism>
<sequence>MSTVDAIRNGAARHDELIRQIGELDHAPPALQAQQEHVAGLETRLCNVKINIAKFEKKTEREKKEHRDVKDSIVRKLTYRMTGKGDKFKERITKEEKEFADALAKEMRAKDWAETLQGMLDEAIKVMQDLAAKTAHHTELKSQLDQLYSSIFDGPTSEFPMDDQLERTLLQAQQQHDQIQQRLNKESQVVDLLQRADDCCSRAEVQMKEALDYSTWDMFGGGVCADMAERNALNAAMSLAAQAEMMVHQASMQANKPGDVQLVPALQLPQISSFGDVLFDNIITDMNAHDKIEKSAAQLRAAHEMVKAQLASARARADAVGNDLVQASDKLSSARTELAAYRKNIIAHVAHGNDNSANAQPAPRYAPPPYLPAGEPIPISEGPSLGNRYAAHPACAGAGETSPGS</sequence>
<proteinExistence type="predicted"/>
<feature type="region of interest" description="Disordered" evidence="2">
    <location>
        <begin position="353"/>
        <end position="405"/>
    </location>
</feature>
<reference evidence="4" key="1">
    <citation type="journal article" date="2012" name="Science">
        <title>The Paleozoic origin of enzymatic lignin decomposition reconstructed from 31 fungal genomes.</title>
        <authorList>
            <person name="Floudas D."/>
            <person name="Binder M."/>
            <person name="Riley R."/>
            <person name="Barry K."/>
            <person name="Blanchette R.A."/>
            <person name="Henrissat B."/>
            <person name="Martinez A.T."/>
            <person name="Otillar R."/>
            <person name="Spatafora J.W."/>
            <person name="Yadav J.S."/>
            <person name="Aerts A."/>
            <person name="Benoit I."/>
            <person name="Boyd A."/>
            <person name="Carlson A."/>
            <person name="Copeland A."/>
            <person name="Coutinho P.M."/>
            <person name="de Vries R.P."/>
            <person name="Ferreira P."/>
            <person name="Findley K."/>
            <person name="Foster B."/>
            <person name="Gaskell J."/>
            <person name="Glotzer D."/>
            <person name="Gorecki P."/>
            <person name="Heitman J."/>
            <person name="Hesse C."/>
            <person name="Hori C."/>
            <person name="Igarashi K."/>
            <person name="Jurgens J.A."/>
            <person name="Kallen N."/>
            <person name="Kersten P."/>
            <person name="Kohler A."/>
            <person name="Kuees U."/>
            <person name="Kumar T.K.A."/>
            <person name="Kuo A."/>
            <person name="LaButti K."/>
            <person name="Larrondo L.F."/>
            <person name="Lindquist E."/>
            <person name="Ling A."/>
            <person name="Lombard V."/>
            <person name="Lucas S."/>
            <person name="Lundell T."/>
            <person name="Martin R."/>
            <person name="McLaughlin D.J."/>
            <person name="Morgenstern I."/>
            <person name="Morin E."/>
            <person name="Murat C."/>
            <person name="Nagy L.G."/>
            <person name="Nolan M."/>
            <person name="Ohm R.A."/>
            <person name="Patyshakuliyeva A."/>
            <person name="Rokas A."/>
            <person name="Ruiz-Duenas F.J."/>
            <person name="Sabat G."/>
            <person name="Salamov A."/>
            <person name="Samejima M."/>
            <person name="Schmutz J."/>
            <person name="Slot J.C."/>
            <person name="St John F."/>
            <person name="Stenlid J."/>
            <person name="Sun H."/>
            <person name="Sun S."/>
            <person name="Syed K."/>
            <person name="Tsang A."/>
            <person name="Wiebenga A."/>
            <person name="Young D."/>
            <person name="Pisabarro A."/>
            <person name="Eastwood D.C."/>
            <person name="Martin F."/>
            <person name="Cullen D."/>
            <person name="Grigoriev I.V."/>
            <person name="Hibbett D.S."/>
        </authorList>
    </citation>
    <scope>NUCLEOTIDE SEQUENCE [LARGE SCALE GENOMIC DNA]</scope>
    <source>
        <strain evidence="4">RWD-64-598 SS2</strain>
    </source>
</reference>
<dbReference type="KEGG" id="cput:CONPUDRAFT_83920"/>
<dbReference type="OrthoDB" id="2562743at2759"/>
<name>A0A5M3MH44_CONPW</name>
<gene>
    <name evidence="3" type="ORF">CONPUDRAFT_83920</name>
</gene>
<evidence type="ECO:0000256" key="2">
    <source>
        <dbReference type="SAM" id="MobiDB-lite"/>
    </source>
</evidence>
<dbReference type="RefSeq" id="XP_007771563.1">
    <property type="nucleotide sequence ID" value="XM_007773373.1"/>
</dbReference>
<feature type="coiled-coil region" evidence="1">
    <location>
        <begin position="296"/>
        <end position="344"/>
    </location>
</feature>
<dbReference type="EMBL" id="JH711582">
    <property type="protein sequence ID" value="EIW78549.1"/>
    <property type="molecule type" value="Genomic_DNA"/>
</dbReference>
<comment type="caution">
    <text evidence="3">The sequence shown here is derived from an EMBL/GenBank/DDBJ whole genome shotgun (WGS) entry which is preliminary data.</text>
</comment>
<dbReference type="GeneID" id="19210685"/>
<protein>
    <submittedName>
        <fullName evidence="3">Uncharacterized protein</fullName>
    </submittedName>
</protein>
<dbReference type="OMA" id="APAYHEC"/>
<dbReference type="AlphaFoldDB" id="A0A5M3MH44"/>
<evidence type="ECO:0000313" key="3">
    <source>
        <dbReference type="EMBL" id="EIW78549.1"/>
    </source>
</evidence>
<evidence type="ECO:0000256" key="1">
    <source>
        <dbReference type="SAM" id="Coils"/>
    </source>
</evidence>
<keyword evidence="1" id="KW-0175">Coiled coil</keyword>
<keyword evidence="4" id="KW-1185">Reference proteome</keyword>
<dbReference type="Proteomes" id="UP000053558">
    <property type="component" value="Unassembled WGS sequence"/>
</dbReference>
<feature type="coiled-coil region" evidence="1">
    <location>
        <begin position="162"/>
        <end position="189"/>
    </location>
</feature>
<dbReference type="PANTHER" id="PTHR21974">
    <property type="entry name" value="RE15880P"/>
    <property type="match status" value="1"/>
</dbReference>
<dbReference type="PANTHER" id="PTHR21974:SF2">
    <property type="entry name" value="RE15880P"/>
    <property type="match status" value="1"/>
</dbReference>